<accession>A0ACD5TKB1</accession>
<reference evidence="1" key="2">
    <citation type="submission" date="2025-09" db="UniProtKB">
        <authorList>
            <consortium name="EnsemblPlants"/>
        </authorList>
    </citation>
    <scope>IDENTIFICATION</scope>
</reference>
<name>A0ACD5TKB1_AVESA</name>
<dbReference type="Proteomes" id="UP001732700">
    <property type="component" value="Chromosome 1A"/>
</dbReference>
<evidence type="ECO:0000313" key="1">
    <source>
        <dbReference type="EnsemblPlants" id="AVESA.00010b.r2.1AG0073150.1.CDS"/>
    </source>
</evidence>
<reference evidence="1" key="1">
    <citation type="submission" date="2021-05" db="EMBL/GenBank/DDBJ databases">
        <authorList>
            <person name="Scholz U."/>
            <person name="Mascher M."/>
            <person name="Fiebig A."/>
        </authorList>
    </citation>
    <scope>NUCLEOTIDE SEQUENCE [LARGE SCALE GENOMIC DNA]</scope>
</reference>
<keyword evidence="2" id="KW-1185">Reference proteome</keyword>
<evidence type="ECO:0000313" key="2">
    <source>
        <dbReference type="Proteomes" id="UP001732700"/>
    </source>
</evidence>
<sequence length="686" mass="74718">MDATIGDPLLAASVERAFEKQPLPEFWEQATPRAMIVSIVLSIVFGFVTLQIQMSAGVVPGLNMPSSVLSFIFLKWFVSLLQSCGLPGSGPFTRQENLLVLTTVTTVSNLALTGGFALYIVAMTSVVAKSLGDENPDPIDIVDNFPTGQWMLFLFLIGIMSVLTSVPLNQVMILDYRLLFPTGTAQAHLINSLHTPHGAIMAKIQVATIFKFFFGSFSWTAFSWLYASGKDCGFSSFPLFGLELYKKRFFFDFSATFIGVGMICPLMVNITFLAGGIASWGLLFPFLETKSGQWYQTASPSSLAGINGYKVFITVALILTDGVYNFITLLIAALSDFRQKQQETDTVVGHYLRKHPSLNYDDRRRIEVFLENKIPPSLPVAAYAVCAIICGVVIPQIFHQINFFNVITMYLIIPIVALTNTYATGLTDWNIAYTYAKFTIFVVSAWIAKPGAIVAALVACGLVVSALHISSQMTQDVKTGYMTLTSQRALIMMQTFGIVIGSVLTPCIFRAFQRTDKAHVPIGAPDSDYPCPYAGLYRAMAVISTGGVKELPDHCLTLCFVAAGFAVVVNTLSVVSQRRGWKMQIYIPSVTVFALPFFIGSAVAIDMCIGSAVVYIWMKMNSQSAAILTSAVAAGLICGEGLFALPSALLTLFSVEAPMCMKFIHSGKQVDLADSFIRNMSAPAKP</sequence>
<dbReference type="EnsemblPlants" id="AVESA.00010b.r2.1AG0073150.1">
    <property type="protein sequence ID" value="AVESA.00010b.r2.1AG0073150.1.CDS"/>
    <property type="gene ID" value="AVESA.00010b.r2.1AG0073150"/>
</dbReference>
<organism evidence="1 2">
    <name type="scientific">Avena sativa</name>
    <name type="common">Oat</name>
    <dbReference type="NCBI Taxonomy" id="4498"/>
    <lineage>
        <taxon>Eukaryota</taxon>
        <taxon>Viridiplantae</taxon>
        <taxon>Streptophyta</taxon>
        <taxon>Embryophyta</taxon>
        <taxon>Tracheophyta</taxon>
        <taxon>Spermatophyta</taxon>
        <taxon>Magnoliopsida</taxon>
        <taxon>Liliopsida</taxon>
        <taxon>Poales</taxon>
        <taxon>Poaceae</taxon>
        <taxon>BOP clade</taxon>
        <taxon>Pooideae</taxon>
        <taxon>Poodae</taxon>
        <taxon>Poeae</taxon>
        <taxon>Poeae Chloroplast Group 1 (Aveneae type)</taxon>
        <taxon>Aveninae</taxon>
        <taxon>Avena</taxon>
    </lineage>
</organism>
<protein>
    <submittedName>
        <fullName evidence="1">Uncharacterized protein</fullName>
    </submittedName>
</protein>
<proteinExistence type="predicted"/>